<dbReference type="Gramene" id="TraesKAR6D01G0317450.1">
    <property type="protein sequence ID" value="cds.TraesKAR6D01G0317450.1"/>
    <property type="gene ID" value="TraesKAR6D01G0317450"/>
</dbReference>
<evidence type="ECO:0000313" key="3">
    <source>
        <dbReference type="Proteomes" id="UP000019116"/>
    </source>
</evidence>
<organism evidence="2">
    <name type="scientific">Triticum aestivum</name>
    <name type="common">Wheat</name>
    <dbReference type="NCBI Taxonomy" id="4565"/>
    <lineage>
        <taxon>Eukaryota</taxon>
        <taxon>Viridiplantae</taxon>
        <taxon>Streptophyta</taxon>
        <taxon>Embryophyta</taxon>
        <taxon>Tracheophyta</taxon>
        <taxon>Spermatophyta</taxon>
        <taxon>Magnoliopsida</taxon>
        <taxon>Liliopsida</taxon>
        <taxon>Poales</taxon>
        <taxon>Poaceae</taxon>
        <taxon>BOP clade</taxon>
        <taxon>Pooideae</taxon>
        <taxon>Triticodae</taxon>
        <taxon>Triticeae</taxon>
        <taxon>Triticinae</taxon>
        <taxon>Triticum</taxon>
    </lineage>
</organism>
<gene>
    <name evidence="2" type="primary">LOC123145696</name>
</gene>
<dbReference type="GO" id="GO:0004806">
    <property type="term" value="F:triacylglycerol lipase activity"/>
    <property type="evidence" value="ECO:0007669"/>
    <property type="project" value="InterPro"/>
</dbReference>
<dbReference type="SUPFAM" id="SSF53474">
    <property type="entry name" value="alpha/beta-Hydrolases"/>
    <property type="match status" value="1"/>
</dbReference>
<dbReference type="Gramene" id="TraesNOR6D03G03813060.1">
    <property type="protein sequence ID" value="TraesNOR6D03G03813060.1"/>
    <property type="gene ID" value="TraesNOR6D03G03813060"/>
</dbReference>
<dbReference type="Gramene" id="TraesCLE_scaffold_134417_01G000100.1">
    <property type="protein sequence ID" value="TraesCLE_scaffold_134417_01G000100.1"/>
    <property type="gene ID" value="TraesCLE_scaffold_134417_01G000100"/>
</dbReference>
<reference evidence="2" key="2">
    <citation type="submission" date="2018-10" db="UniProtKB">
        <authorList>
            <consortium name="EnsemblPlants"/>
        </authorList>
    </citation>
    <scope>IDENTIFICATION</scope>
</reference>
<sequence>MASDGDGVDGGGGGGFCNGDFMELRPEKGGVRDLVHLLWSPNVAENGAVDCPAGTEIGSARRRWAVFVSLVAQMLLLWAKRPVALLGRAAEYWMNLLNENGGGVLPLLANALHGKVKMPDRASLNYRSCIGLLDTRVELDKKIKPGDSNYHAALSIMAAKLSYENELVISSVVQNHWHMEFLGFYNCWNDFEGDYTTQAFMLADAPAPDATLAVVAFCGTKPFDTEQWCTDVDFSWYELPGAGAGCRVHGGFMKALGLQRRGGGWPRDVADPTGAGDGRPFAYYAIRERLRAFLDGSPGARFAVAGHSLGGALAVLFPTVLALHGEEAVLGRLQGVYTFGQPRVGDERLGAFMAPHLENPSRYFRFVYCNDIVPRVPYDDSTLLFKHFGTCLYFDSFYRGQVTAEEPNKNYFSVLAVAPKLVNAWWELARSFLIGYAEGPEYTEGWLMRLARVAALVMPGLPPHAPQDYVNATRLGAASLGPLELAEQPL</sequence>
<dbReference type="Gramene" id="TraesLAC6D03G03722810.1">
    <property type="protein sequence ID" value="TraesLAC6D03G03722810.1"/>
    <property type="gene ID" value="TraesLAC6D03G03722810"/>
</dbReference>
<dbReference type="STRING" id="4565.A0A3B6QIN6"/>
<dbReference type="InterPro" id="IPR029058">
    <property type="entry name" value="AB_hydrolase_fold"/>
</dbReference>
<dbReference type="InterPro" id="IPR044819">
    <property type="entry name" value="OBL-like"/>
</dbReference>
<feature type="domain" description="Fungal lipase-type" evidence="1">
    <location>
        <begin position="214"/>
        <end position="379"/>
    </location>
</feature>
<dbReference type="Gramene" id="TraesSTA6D03G03765470.1">
    <property type="protein sequence ID" value="TraesSTA6D03G03765470.1"/>
    <property type="gene ID" value="TraesSTA6D03G03765470"/>
</dbReference>
<dbReference type="GeneID" id="123145696"/>
<evidence type="ECO:0000313" key="2">
    <source>
        <dbReference type="EnsemblPlants" id="TraesCS6D02G311400.1"/>
    </source>
</evidence>
<dbReference type="Gramene" id="TraesJUL6D03G03805350.1">
    <property type="protein sequence ID" value="TraesJUL6D03G03805350.1"/>
    <property type="gene ID" value="TraesJUL6D03G03805350"/>
</dbReference>
<dbReference type="PANTHER" id="PTHR46086">
    <property type="entry name" value="ALPHA/BETA-HYDROLASES SUPERFAMILY PROTEIN"/>
    <property type="match status" value="1"/>
</dbReference>
<dbReference type="RefSeq" id="XP_044421103.1">
    <property type="nucleotide sequence ID" value="XM_044565168.1"/>
</dbReference>
<dbReference type="OMA" id="FILPWIK"/>
<dbReference type="CDD" id="cd00519">
    <property type="entry name" value="Lipase_3"/>
    <property type="match status" value="1"/>
</dbReference>
<dbReference type="GO" id="GO:0006629">
    <property type="term" value="P:lipid metabolic process"/>
    <property type="evidence" value="ECO:0007669"/>
    <property type="project" value="InterPro"/>
</dbReference>
<dbReference type="SMR" id="A0A3B6QIN6"/>
<dbReference type="InterPro" id="IPR002921">
    <property type="entry name" value="Fungal_lipase-type"/>
</dbReference>
<dbReference type="Gramene" id="TraesCAD_scaffold_123974_01G000200.1">
    <property type="protein sequence ID" value="TraesCAD_scaffold_123974_01G000200.1"/>
    <property type="gene ID" value="TraesCAD_scaffold_123974_01G000200"/>
</dbReference>
<dbReference type="Gramene" id="TraesJAG6D03G03755060.1">
    <property type="protein sequence ID" value="TraesJAG6D03G03755060.1"/>
    <property type="gene ID" value="TraesJAG6D03G03755060"/>
</dbReference>
<protein>
    <recommendedName>
        <fullName evidence="1">Fungal lipase-type domain-containing protein</fullName>
    </recommendedName>
</protein>
<dbReference type="AlphaFoldDB" id="A0A3B6QIN6"/>
<dbReference type="EnsemblPlants" id="TraesCS6D02G311400.1">
    <property type="protein sequence ID" value="TraesCS6D02G311400.1"/>
    <property type="gene ID" value="TraesCS6D02G311400"/>
</dbReference>
<keyword evidence="3" id="KW-1185">Reference proteome</keyword>
<dbReference type="OrthoDB" id="438440at2759"/>
<dbReference type="Gramene" id="TraesRN6D0100764700.1">
    <property type="protein sequence ID" value="TraesRN6D0100764700.1"/>
    <property type="gene ID" value="TraesRN6D0100764700"/>
</dbReference>
<dbReference type="Gramene" id="TraesWEE_scaffold_149354_01G000100.1">
    <property type="protein sequence ID" value="TraesWEE_scaffold_149354_01G000100.1"/>
    <property type="gene ID" value="TraesWEE_scaffold_149354_01G000100"/>
</dbReference>
<reference evidence="2" key="1">
    <citation type="submission" date="2018-08" db="EMBL/GenBank/DDBJ databases">
        <authorList>
            <person name="Rossello M."/>
        </authorList>
    </citation>
    <scope>NUCLEOTIDE SEQUENCE [LARGE SCALE GENOMIC DNA]</scope>
    <source>
        <strain evidence="2">cv. Chinese Spring</strain>
    </source>
</reference>
<accession>A0A3B6QIN6</accession>
<dbReference type="PANTHER" id="PTHR46086:SF4">
    <property type="entry name" value="ALPHA_BETA-HYDROLASES SUPERFAMILY PROTEIN"/>
    <property type="match status" value="1"/>
</dbReference>
<dbReference type="Gramene" id="TraesROB_scaffold_035104_01G000700.1">
    <property type="protein sequence ID" value="TraesROB_scaffold_035104_01G000700.1"/>
    <property type="gene ID" value="TraesROB_scaffold_035104_01G000700"/>
</dbReference>
<dbReference type="PaxDb" id="4565-Traes_6DL_18D8D6502.1"/>
<dbReference type="Gramene" id="TraesARI6D03G03736730.1">
    <property type="protein sequence ID" value="TraesARI6D03G03736730.1"/>
    <property type="gene ID" value="TraesARI6D03G03736730"/>
</dbReference>
<dbReference type="Gene3D" id="3.40.50.1820">
    <property type="entry name" value="alpha/beta hydrolase"/>
    <property type="match status" value="1"/>
</dbReference>
<proteinExistence type="predicted"/>
<dbReference type="Gramene" id="TraesMAC6D03G03769430.1">
    <property type="protein sequence ID" value="TraesMAC6D03G03769430.1"/>
    <property type="gene ID" value="TraesMAC6D03G03769430"/>
</dbReference>
<dbReference type="Proteomes" id="UP000019116">
    <property type="component" value="Chromosome 6D"/>
</dbReference>
<dbReference type="Gramene" id="TraesPARA_EIv1.0_2141870.1">
    <property type="protein sequence ID" value="TraesPARA_EIv1.0_2141870.1.CDS"/>
    <property type="gene ID" value="TraesPARA_EIv1.0_2141870"/>
</dbReference>
<evidence type="ECO:0000259" key="1">
    <source>
        <dbReference type="Pfam" id="PF01764"/>
    </source>
</evidence>
<name>A0A3B6QIN6_WHEAT</name>
<dbReference type="Pfam" id="PF01764">
    <property type="entry name" value="Lipase_3"/>
    <property type="match status" value="1"/>
</dbReference>
<dbReference type="Gramene" id="TraesSYM6D03G03720210.1">
    <property type="protein sequence ID" value="TraesSYM6D03G03720210.1"/>
    <property type="gene ID" value="TraesSYM6D03G03720210"/>
</dbReference>
<dbReference type="Gramene" id="TraesCS6D02G311400.1">
    <property type="protein sequence ID" value="TraesCS6D02G311400.1"/>
    <property type="gene ID" value="TraesCS6D02G311400"/>
</dbReference>
<dbReference type="Gramene" id="TraesCS6D03G0725800.1">
    <property type="protein sequence ID" value="TraesCS6D03G0725800.1.CDS"/>
    <property type="gene ID" value="TraesCS6D03G0725800"/>
</dbReference>